<sequence length="303" mass="34490">METERQRQFPLSATEAWSRLERVVSQPMKGRKLRTQVNDAMDLLNESPDGIKRKRFRSFLLEVLRRCGPVFVVLCALGLGQAQIANMNAASRTSLLGLLDKKKGLRLDKLEGMVPAQLQGLHITSRPRPAERNRDQYHVYKFATMDMTVLSSWFSLRVLQAMDDSALRAWEIRKSSTGTEVVRTDVPWSAYEDCLMFLDVGGAQDIIAELFPPNKCTPNPSCCPDHYFLRGASVSALSTFFGAYIFQALDESELRKWEKENQKLETTDCVEMQLLRDQTSRHGILKLRIGWKLGNPIVNSLYT</sequence>
<organism evidence="1">
    <name type="scientific">Photinus pyralis</name>
    <name type="common">Common eastern firefly</name>
    <name type="synonym">Lampyris pyralis</name>
    <dbReference type="NCBI Taxonomy" id="7054"/>
    <lineage>
        <taxon>Eukaryota</taxon>
        <taxon>Metazoa</taxon>
        <taxon>Ecdysozoa</taxon>
        <taxon>Arthropoda</taxon>
        <taxon>Hexapoda</taxon>
        <taxon>Insecta</taxon>
        <taxon>Pterygota</taxon>
        <taxon>Neoptera</taxon>
        <taxon>Endopterygota</taxon>
        <taxon>Coleoptera</taxon>
        <taxon>Polyphaga</taxon>
        <taxon>Elateriformia</taxon>
        <taxon>Elateroidea</taxon>
        <taxon>Lampyridae</taxon>
        <taxon>Lampyrinae</taxon>
        <taxon>Photinus</taxon>
    </lineage>
</organism>
<accession>A0A1Y1N8Q8</accession>
<protein>
    <submittedName>
        <fullName evidence="1">Uncharacterized protein</fullName>
    </submittedName>
</protein>
<evidence type="ECO:0000313" key="1">
    <source>
        <dbReference type="EMBL" id="JAV93250.1"/>
    </source>
</evidence>
<reference evidence="1" key="1">
    <citation type="journal article" date="2016" name="Sci. Rep.">
        <title>Molecular characterization of firefly nuptial gifts: a multi-omics approach sheds light on postcopulatory sexual selection.</title>
        <authorList>
            <person name="Al-Wathiqui N."/>
            <person name="Fallon T.R."/>
            <person name="South A."/>
            <person name="Weng J.K."/>
            <person name="Lewis S.M."/>
        </authorList>
    </citation>
    <scope>NUCLEOTIDE SEQUENCE</scope>
</reference>
<name>A0A1Y1N8Q8_PHOPY</name>
<dbReference type="AlphaFoldDB" id="A0A1Y1N8Q8"/>
<proteinExistence type="predicted"/>
<dbReference type="EMBL" id="GEZM01012042">
    <property type="protein sequence ID" value="JAV93250.1"/>
    <property type="molecule type" value="Transcribed_RNA"/>
</dbReference>